<feature type="compositionally biased region" description="Polar residues" evidence="1">
    <location>
        <begin position="161"/>
        <end position="172"/>
    </location>
</feature>
<keyword evidence="2" id="KW-0472">Membrane</keyword>
<name>A0AAT9P5T5_9STAP</name>
<keyword evidence="2" id="KW-1133">Transmembrane helix</keyword>
<feature type="region of interest" description="Disordered" evidence="1">
    <location>
        <begin position="253"/>
        <end position="279"/>
    </location>
</feature>
<proteinExistence type="predicted"/>
<gene>
    <name evidence="4" type="ORF">KYI10_09780</name>
</gene>
<sequence length="307" mass="33513">MHKFKVKAVAALVCTFGLTSYHAALTEAADNSVTVEQPSSEQVESINTESSLKSTEDKSSESPVIEILSTEIIKDDETTEMPTTEAPTTEAPTTEAMTTVLPSKEQTLTTELPSVEVDQPTERLTAEYPVTEHPTAEHPTTEDPAIQEPIESPTGEEFTDSVITPPQDSDNQSVREKSPLNEPSAGTVDIPELPDTPVSPVEPSDSEPEHPSLEEDDDLLGINPGKFKPTDGEAYYAVLDKQVCDLVTREIGKSKKNHQDEDSKTTSKQKQKVKKHSELPDTGENVFMYVLASVSLLLSGLILLRRL</sequence>
<evidence type="ECO:0000256" key="3">
    <source>
        <dbReference type="SAM" id="SignalP"/>
    </source>
</evidence>
<keyword evidence="3" id="KW-0732">Signal</keyword>
<dbReference type="AlphaFoldDB" id="A0AAT9P5T5"/>
<feature type="transmembrane region" description="Helical" evidence="2">
    <location>
        <begin position="286"/>
        <end position="304"/>
    </location>
</feature>
<feature type="region of interest" description="Disordered" evidence="1">
    <location>
        <begin position="35"/>
        <end position="231"/>
    </location>
</feature>
<dbReference type="NCBIfam" id="TIGR01167">
    <property type="entry name" value="LPXTG_anchor"/>
    <property type="match status" value="1"/>
</dbReference>
<evidence type="ECO:0000256" key="2">
    <source>
        <dbReference type="SAM" id="Phobius"/>
    </source>
</evidence>
<dbReference type="EMBL" id="CP079955">
    <property type="protein sequence ID" value="QYA32617.1"/>
    <property type="molecule type" value="Genomic_DNA"/>
</dbReference>
<feature type="compositionally biased region" description="Low complexity" evidence="1">
    <location>
        <begin position="80"/>
        <end position="99"/>
    </location>
</feature>
<keyword evidence="2" id="KW-0812">Transmembrane</keyword>
<feature type="signal peptide" evidence="3">
    <location>
        <begin position="1"/>
        <end position="23"/>
    </location>
</feature>
<accession>A0AAT9P5T5</accession>
<reference evidence="4" key="1">
    <citation type="submission" date="2021-07" db="EMBL/GenBank/DDBJ databases">
        <title>Prevalence and characterization of methicillin-resistant Macrococcus spp. in food producing animals and meat in Switzerland in 2019.</title>
        <authorList>
            <person name="Keller J.E."/>
            <person name="Schwendener S."/>
            <person name="Neuenschwander J."/>
            <person name="Overesch G."/>
            <person name="Perreten V."/>
        </authorList>
    </citation>
    <scope>NUCLEOTIDE SEQUENCE</scope>
    <source>
        <strain evidence="4">19Msa1099</strain>
    </source>
</reference>
<evidence type="ECO:0000256" key="1">
    <source>
        <dbReference type="SAM" id="MobiDB-lite"/>
    </source>
</evidence>
<evidence type="ECO:0000313" key="4">
    <source>
        <dbReference type="EMBL" id="QYA32617.1"/>
    </source>
</evidence>
<feature type="chain" id="PRO_5043905393" evidence="3">
    <location>
        <begin position="24"/>
        <end position="307"/>
    </location>
</feature>
<feature type="compositionally biased region" description="Polar residues" evidence="1">
    <location>
        <begin position="35"/>
        <end position="53"/>
    </location>
</feature>
<feature type="compositionally biased region" description="Polar residues" evidence="1">
    <location>
        <begin position="100"/>
        <end position="112"/>
    </location>
</feature>
<protein>
    <submittedName>
        <fullName evidence="4">LPXTG cell wall anchor domain-containing protein</fullName>
    </submittedName>
</protein>
<feature type="compositionally biased region" description="Basic and acidic residues" evidence="1">
    <location>
        <begin position="253"/>
        <end position="265"/>
    </location>
</feature>
<organism evidence="4">
    <name type="scientific">Macrococcus psychrotolerans</name>
    <dbReference type="NCBI Taxonomy" id="3039389"/>
    <lineage>
        <taxon>Bacteria</taxon>
        <taxon>Bacillati</taxon>
        <taxon>Bacillota</taxon>
        <taxon>Bacilli</taxon>
        <taxon>Bacillales</taxon>
        <taxon>Staphylococcaceae</taxon>
        <taxon>Macrococcus</taxon>
    </lineage>
</organism>